<dbReference type="SMART" id="SM00028">
    <property type="entry name" value="TPR"/>
    <property type="match status" value="4"/>
</dbReference>
<dbReference type="InterPro" id="IPR019734">
    <property type="entry name" value="TPR_rpt"/>
</dbReference>
<organism evidence="4 5">
    <name type="scientific">Plectus sambesii</name>
    <dbReference type="NCBI Taxonomy" id="2011161"/>
    <lineage>
        <taxon>Eukaryota</taxon>
        <taxon>Metazoa</taxon>
        <taxon>Ecdysozoa</taxon>
        <taxon>Nematoda</taxon>
        <taxon>Chromadorea</taxon>
        <taxon>Plectida</taxon>
        <taxon>Plectina</taxon>
        <taxon>Plectoidea</taxon>
        <taxon>Plectidae</taxon>
        <taxon>Plectus</taxon>
    </lineage>
</organism>
<dbReference type="Gene3D" id="1.25.40.10">
    <property type="entry name" value="Tetratricopeptide repeat domain"/>
    <property type="match status" value="2"/>
</dbReference>
<name>A0A914XAD5_9BILA</name>
<evidence type="ECO:0000256" key="1">
    <source>
        <dbReference type="ARBA" id="ARBA00022737"/>
    </source>
</evidence>
<feature type="repeat" description="TPR" evidence="3">
    <location>
        <begin position="40"/>
        <end position="73"/>
    </location>
</feature>
<sequence>MRIFGFKCLPPLLASLTKKYWTKCAEVFQCSLGADDPVLAFSYKEIGRCYAQFGKSALAERLYKRALSIIENSYGESSTAAEEVISLLIQVNKSQNRLKSADALGCRLKEMSAKRERSEKIIKRLAMLEKRRLRLSEAPETVRVLTQLGMMRYYYGELDAADELFNQALDMKIKLAGGHADPLELCREWQNLAAVAARRKDWRRATDSFRKVVEARDRKLGRTHHLTIASLRSFAQCLQRIERPGAELETVLRRLLDHYQAAGDSAQTVHTMAQLAAYYCRQGQHDRAEPLLERALAIAQSRLPDDHPAALVATKVHTKLHLDVLLTHAANLG</sequence>
<keyword evidence="2 3" id="KW-0802">TPR repeat</keyword>
<evidence type="ECO:0000313" key="4">
    <source>
        <dbReference type="Proteomes" id="UP000887566"/>
    </source>
</evidence>
<protein>
    <submittedName>
        <fullName evidence="5">Tetratricopeptide repeat protein</fullName>
    </submittedName>
</protein>
<dbReference type="InterPro" id="IPR011990">
    <property type="entry name" value="TPR-like_helical_dom_sf"/>
</dbReference>
<dbReference type="Proteomes" id="UP000887566">
    <property type="component" value="Unplaced"/>
</dbReference>
<evidence type="ECO:0000313" key="5">
    <source>
        <dbReference type="WBParaSite" id="PSAMB.scaffold7095size8242.g29630.t1"/>
    </source>
</evidence>
<reference evidence="5" key="1">
    <citation type="submission" date="2022-11" db="UniProtKB">
        <authorList>
            <consortium name="WormBaseParasite"/>
        </authorList>
    </citation>
    <scope>IDENTIFICATION</scope>
</reference>
<evidence type="ECO:0000256" key="3">
    <source>
        <dbReference type="PROSITE-ProRule" id="PRU00339"/>
    </source>
</evidence>
<proteinExistence type="predicted"/>
<dbReference type="AlphaFoldDB" id="A0A914XAD5"/>
<keyword evidence="4" id="KW-1185">Reference proteome</keyword>
<dbReference type="SUPFAM" id="SSF48452">
    <property type="entry name" value="TPR-like"/>
    <property type="match status" value="2"/>
</dbReference>
<feature type="repeat" description="TPR" evidence="3">
    <location>
        <begin position="142"/>
        <end position="175"/>
    </location>
</feature>
<keyword evidence="1" id="KW-0677">Repeat</keyword>
<dbReference type="PROSITE" id="PS50005">
    <property type="entry name" value="TPR"/>
    <property type="match status" value="2"/>
</dbReference>
<dbReference type="PANTHER" id="PTHR45641:SF19">
    <property type="entry name" value="NEPHROCYSTIN-3"/>
    <property type="match status" value="1"/>
</dbReference>
<dbReference type="Pfam" id="PF13374">
    <property type="entry name" value="TPR_10"/>
    <property type="match status" value="2"/>
</dbReference>
<accession>A0A914XAD5</accession>
<evidence type="ECO:0000256" key="2">
    <source>
        <dbReference type="ARBA" id="ARBA00022803"/>
    </source>
</evidence>
<dbReference type="PANTHER" id="PTHR45641">
    <property type="entry name" value="TETRATRICOPEPTIDE REPEAT PROTEIN (AFU_ORTHOLOGUE AFUA_6G03870)"/>
    <property type="match status" value="1"/>
</dbReference>
<dbReference type="WBParaSite" id="PSAMB.scaffold7095size8242.g29630.t1">
    <property type="protein sequence ID" value="PSAMB.scaffold7095size8242.g29630.t1"/>
    <property type="gene ID" value="PSAMB.scaffold7095size8242.g29630"/>
</dbReference>